<reference evidence="3" key="1">
    <citation type="journal article" date="2019" name="Int. J. Syst. Evol. Microbiol.">
        <title>The Global Catalogue of Microorganisms (GCM) 10K type strain sequencing project: providing services to taxonomists for standard genome sequencing and annotation.</title>
        <authorList>
            <consortium name="The Broad Institute Genomics Platform"/>
            <consortium name="The Broad Institute Genome Sequencing Center for Infectious Disease"/>
            <person name="Wu L."/>
            <person name="Ma J."/>
        </authorList>
    </citation>
    <scope>NUCLEOTIDE SEQUENCE [LARGE SCALE GENOMIC DNA]</scope>
    <source>
        <strain evidence="3">CCUG 49571</strain>
    </source>
</reference>
<gene>
    <name evidence="2" type="ORF">ACFO3S_18940</name>
</gene>
<dbReference type="Gene3D" id="3.30.565.10">
    <property type="entry name" value="Histidine kinase-like ATPase, C-terminal domain"/>
    <property type="match status" value="1"/>
</dbReference>
<dbReference type="Proteomes" id="UP001596028">
    <property type="component" value="Unassembled WGS sequence"/>
</dbReference>
<dbReference type="Pfam" id="PF13589">
    <property type="entry name" value="HATPase_c_3"/>
    <property type="match status" value="1"/>
</dbReference>
<evidence type="ECO:0000313" key="2">
    <source>
        <dbReference type="EMBL" id="MFC4600329.1"/>
    </source>
</evidence>
<dbReference type="GO" id="GO:0005524">
    <property type="term" value="F:ATP binding"/>
    <property type="evidence" value="ECO:0007669"/>
    <property type="project" value="UniProtKB-KW"/>
</dbReference>
<feature type="region of interest" description="Disordered" evidence="1">
    <location>
        <begin position="413"/>
        <end position="508"/>
    </location>
</feature>
<keyword evidence="2" id="KW-0067">ATP-binding</keyword>
<protein>
    <submittedName>
        <fullName evidence="2">ATP-binding protein</fullName>
    </submittedName>
</protein>
<keyword evidence="3" id="KW-1185">Reference proteome</keyword>
<evidence type="ECO:0000256" key="1">
    <source>
        <dbReference type="SAM" id="MobiDB-lite"/>
    </source>
</evidence>
<dbReference type="RefSeq" id="WP_378099309.1">
    <property type="nucleotide sequence ID" value="NZ_JBHSEP010000015.1"/>
</dbReference>
<feature type="compositionally biased region" description="Gly residues" evidence="1">
    <location>
        <begin position="415"/>
        <end position="501"/>
    </location>
</feature>
<accession>A0ABV9FJN6</accession>
<comment type="caution">
    <text evidence="2">The sequence shown here is derived from an EMBL/GenBank/DDBJ whole genome shotgun (WGS) entry which is preliminary data.</text>
</comment>
<organism evidence="2 3">
    <name type="scientific">Cohnella hongkongensis</name>
    <dbReference type="NCBI Taxonomy" id="178337"/>
    <lineage>
        <taxon>Bacteria</taxon>
        <taxon>Bacillati</taxon>
        <taxon>Bacillota</taxon>
        <taxon>Bacilli</taxon>
        <taxon>Bacillales</taxon>
        <taxon>Paenibacillaceae</taxon>
        <taxon>Cohnella</taxon>
    </lineage>
</organism>
<keyword evidence="2" id="KW-0547">Nucleotide-binding</keyword>
<proteinExistence type="predicted"/>
<sequence>MNSVEVKVEEENIVEVIGNVTSPFVVLSELIKNGVDANAKSVTVHIDTINNTIKVIDNGDGFKLEDILNLGNIASSNKKRDNFIQNANGEMLLGSKGLAFYSMFSLGTKIEVRSSNSNGEKYYFEWFKGQKKFYYDQVAHENYALGTEILISGIEEDNILLLSSEKELSKFKHISLYNFQEKITVPKVIVIKNGTRFNLDVDNVNSFQEEFDAIVSFSYESKTNILKYKYDVEDPRVLNSEIEIKIDNLVTANEIIRDRYSIKPLSMSFDDFLTNGLIERREISVPSFEGKWYMKRDKRSAKFHRFESGIRLYVNKFALYNYLNKNNDWLQLTNVSQVKKNNNFRQHNVYGYVNFDRFNEHEAGLKISNERGGFIENINYHKFMDILYMYILFITINIDYAIKNHTFISSNNAQGGQGQGGQGQGGQGQGGQGQGGQGQGGQGQGGQGQGGQGQGGQGQGGQGQGGQGQGGQGQGGQGQGGQGQGGQGQGGQGQGGQGQGGQTNSDEEERKILKVSEISITKGENCYLLDPTIVNSDYTTAALKIIPRSACKIQNSVFLHENQHGEYHIDYYEGSMKETLLIKVKNRKITGMISEDDFFTTSNHFHGTIDLRDISGLVKQLVGLKYDDKYLLYVISFRAILEDIVKRYYSKRPFPLSSEFKDNITGMLSDIQSVMRITRNDPLEHRKQEVKKIFKGHYALNNFLAGVNVKFANENYDKFLHSLTHNPSKIDKSLALEVANDIILPLHTLSNQLSDRGII</sequence>
<dbReference type="EMBL" id="JBHSEP010000015">
    <property type="protein sequence ID" value="MFC4600329.1"/>
    <property type="molecule type" value="Genomic_DNA"/>
</dbReference>
<name>A0ABV9FJN6_9BACL</name>
<evidence type="ECO:0000313" key="3">
    <source>
        <dbReference type="Proteomes" id="UP001596028"/>
    </source>
</evidence>
<dbReference type="SUPFAM" id="SSF55874">
    <property type="entry name" value="ATPase domain of HSP90 chaperone/DNA topoisomerase II/histidine kinase"/>
    <property type="match status" value="1"/>
</dbReference>
<dbReference type="InterPro" id="IPR036890">
    <property type="entry name" value="HATPase_C_sf"/>
</dbReference>